<name>A0A9Q3CRF7_9BASI</name>
<dbReference type="EMBL" id="AVOT02009716">
    <property type="protein sequence ID" value="MBW0488673.1"/>
    <property type="molecule type" value="Genomic_DNA"/>
</dbReference>
<dbReference type="Gene3D" id="2.40.70.10">
    <property type="entry name" value="Acid Proteases"/>
    <property type="match status" value="1"/>
</dbReference>
<sequence length="153" mass="17402">MFYHISIGPGATNSCNTKQFAHKYSVTISDLPEKIPLIILDSSEWPCLFETHHTRYMFELPSFPSFEWDVLVIHTPKGEDLILGFDFLNNFNLSIDWRQGLITFKSDHKDYHDTSKYFSNDFSSAKSCAALVGDYGTPSFPSSVHIPLLNSNT</sequence>
<gene>
    <name evidence="1" type="ORF">O181_028388</name>
</gene>
<evidence type="ECO:0000313" key="2">
    <source>
        <dbReference type="Proteomes" id="UP000765509"/>
    </source>
</evidence>
<comment type="caution">
    <text evidence="1">The sequence shown here is derived from an EMBL/GenBank/DDBJ whole genome shotgun (WGS) entry which is preliminary data.</text>
</comment>
<evidence type="ECO:0000313" key="1">
    <source>
        <dbReference type="EMBL" id="MBW0488673.1"/>
    </source>
</evidence>
<dbReference type="OrthoDB" id="128646at2759"/>
<dbReference type="InterPro" id="IPR021109">
    <property type="entry name" value="Peptidase_aspartic_dom_sf"/>
</dbReference>
<proteinExistence type="predicted"/>
<dbReference type="Proteomes" id="UP000765509">
    <property type="component" value="Unassembled WGS sequence"/>
</dbReference>
<keyword evidence="2" id="KW-1185">Reference proteome</keyword>
<organism evidence="1 2">
    <name type="scientific">Austropuccinia psidii MF-1</name>
    <dbReference type="NCBI Taxonomy" id="1389203"/>
    <lineage>
        <taxon>Eukaryota</taxon>
        <taxon>Fungi</taxon>
        <taxon>Dikarya</taxon>
        <taxon>Basidiomycota</taxon>
        <taxon>Pucciniomycotina</taxon>
        <taxon>Pucciniomycetes</taxon>
        <taxon>Pucciniales</taxon>
        <taxon>Sphaerophragmiaceae</taxon>
        <taxon>Austropuccinia</taxon>
    </lineage>
</organism>
<reference evidence="1" key="1">
    <citation type="submission" date="2021-03" db="EMBL/GenBank/DDBJ databases">
        <title>Draft genome sequence of rust myrtle Austropuccinia psidii MF-1, a brazilian biotype.</title>
        <authorList>
            <person name="Quecine M.C."/>
            <person name="Pachon D.M.R."/>
            <person name="Bonatelli M.L."/>
            <person name="Correr F.H."/>
            <person name="Franceschini L.M."/>
            <person name="Leite T.F."/>
            <person name="Margarido G.R.A."/>
            <person name="Almeida C.A."/>
            <person name="Ferrarezi J.A."/>
            <person name="Labate C.A."/>
        </authorList>
    </citation>
    <scope>NUCLEOTIDE SEQUENCE</scope>
    <source>
        <strain evidence="1">MF-1</strain>
    </source>
</reference>
<accession>A0A9Q3CRF7</accession>
<protein>
    <submittedName>
        <fullName evidence="1">Uncharacterized protein</fullName>
    </submittedName>
</protein>
<dbReference type="AlphaFoldDB" id="A0A9Q3CRF7"/>